<organism evidence="10 11">
    <name type="scientific">Halorubrum alkaliphilum</name>
    <dbReference type="NCBI Taxonomy" id="261290"/>
    <lineage>
        <taxon>Archaea</taxon>
        <taxon>Methanobacteriati</taxon>
        <taxon>Methanobacteriota</taxon>
        <taxon>Stenosarchaea group</taxon>
        <taxon>Halobacteria</taxon>
        <taxon>Halobacteriales</taxon>
        <taxon>Haloferacaceae</taxon>
        <taxon>Halorubrum</taxon>
    </lineage>
</organism>
<keyword evidence="2" id="KW-0813">Transport</keyword>
<evidence type="ECO:0000256" key="3">
    <source>
        <dbReference type="ARBA" id="ARBA00022723"/>
    </source>
</evidence>
<evidence type="ECO:0000256" key="8">
    <source>
        <dbReference type="SAM" id="Phobius"/>
    </source>
</evidence>
<evidence type="ECO:0000256" key="6">
    <source>
        <dbReference type="ARBA" id="ARBA00023136"/>
    </source>
</evidence>
<dbReference type="PRINTS" id="PR00157">
    <property type="entry name" value="PLASTOCYANIN"/>
</dbReference>
<protein>
    <submittedName>
        <fullName evidence="10">Halocyanin-like protein</fullName>
    </submittedName>
</protein>
<dbReference type="EMBL" id="JAGGKQ010000015">
    <property type="protein sequence ID" value="MBP1923080.1"/>
    <property type="molecule type" value="Genomic_DNA"/>
</dbReference>
<reference evidence="10" key="1">
    <citation type="submission" date="2021-03" db="EMBL/GenBank/DDBJ databases">
        <title>Genomic Encyclopedia of Type Strains, Phase IV (KMG-IV): sequencing the most valuable type-strain genomes for metagenomic binning, comparative biology and taxonomic classification.</title>
        <authorList>
            <person name="Goeker M."/>
        </authorList>
    </citation>
    <scope>NUCLEOTIDE SEQUENCE</scope>
    <source>
        <strain evidence="10">DSM 23564</strain>
    </source>
</reference>
<dbReference type="RefSeq" id="WP_209485807.1">
    <property type="nucleotide sequence ID" value="NZ_JAGGKQ010000015.1"/>
</dbReference>
<dbReference type="InterPro" id="IPR017533">
    <property type="entry name" value="Halocyanin"/>
</dbReference>
<evidence type="ECO:0000256" key="5">
    <source>
        <dbReference type="ARBA" id="ARBA00023008"/>
    </source>
</evidence>
<feature type="binding site" evidence="7">
    <location>
        <position position="140"/>
    </location>
    <ligand>
        <name>Cu cation</name>
        <dbReference type="ChEBI" id="CHEBI:23378"/>
    </ligand>
</feature>
<feature type="binding site" evidence="7">
    <location>
        <position position="96"/>
    </location>
    <ligand>
        <name>Cu cation</name>
        <dbReference type="ChEBI" id="CHEBI:23378"/>
    </ligand>
</feature>
<comment type="cofactor">
    <cofactor evidence="7">
        <name>Cu(2+)</name>
        <dbReference type="ChEBI" id="CHEBI:29036"/>
    </cofactor>
    <text evidence="7">The crystal structure with reduced Cu(1+) has also been determined.</text>
</comment>
<dbReference type="InterPro" id="IPR008972">
    <property type="entry name" value="Cupredoxin"/>
</dbReference>
<keyword evidence="4" id="KW-0249">Electron transport</keyword>
<feature type="binding site" evidence="7">
    <location>
        <position position="143"/>
    </location>
    <ligand>
        <name>Cu cation</name>
        <dbReference type="ChEBI" id="CHEBI:23378"/>
    </ligand>
</feature>
<evidence type="ECO:0000256" key="4">
    <source>
        <dbReference type="ARBA" id="ARBA00022982"/>
    </source>
</evidence>
<dbReference type="Pfam" id="PF00127">
    <property type="entry name" value="Copper-bind"/>
    <property type="match status" value="1"/>
</dbReference>
<dbReference type="CDD" id="cd04220">
    <property type="entry name" value="Halocyanin"/>
    <property type="match status" value="1"/>
</dbReference>
<sequence>MKRRDFVRTAGGATAALAASSAAAGSVAGQGAGEPDFEGYLGGVDGGFQDLRGEDEVRVEVGASGNGGNLAFGPAGIWIDEGTTVVWEWTGEGGGHNVVTDEENTDFENTHDLDSGSPVDEAGHEYEHTFEEGGRTGYVCTPHRGVDMFGAIAVGDDVALIDDSPNTGWPEDLADSGIPIHAHWVGIASMFGIVLTFVFTFYMLKYGESAHTGHGGGR</sequence>
<keyword evidence="6 8" id="KW-0472">Membrane</keyword>
<keyword evidence="11" id="KW-1185">Reference proteome</keyword>
<dbReference type="SUPFAM" id="SSF49503">
    <property type="entry name" value="Cupredoxins"/>
    <property type="match status" value="1"/>
</dbReference>
<keyword evidence="3 7" id="KW-0479">Metal-binding</keyword>
<evidence type="ECO:0000313" key="10">
    <source>
        <dbReference type="EMBL" id="MBP1923080.1"/>
    </source>
</evidence>
<dbReference type="AlphaFoldDB" id="A0A8T4GHG7"/>
<feature type="transmembrane region" description="Helical" evidence="8">
    <location>
        <begin position="184"/>
        <end position="204"/>
    </location>
</feature>
<dbReference type="InterPro" id="IPR002387">
    <property type="entry name" value="Plastocyanin"/>
</dbReference>
<gene>
    <name evidence="10" type="ORF">J2751_002117</name>
</gene>
<dbReference type="PANTHER" id="PTHR34192">
    <property type="entry name" value="PLASTOCYANIN MAJOR ISOFORM, CHLOROPLASTIC-RELATED"/>
    <property type="match status" value="1"/>
</dbReference>
<dbReference type="InterPro" id="IPR000923">
    <property type="entry name" value="BlueCu_1"/>
</dbReference>
<dbReference type="GO" id="GO:0005507">
    <property type="term" value="F:copper ion binding"/>
    <property type="evidence" value="ECO:0007669"/>
    <property type="project" value="InterPro"/>
</dbReference>
<keyword evidence="8" id="KW-1133">Transmembrane helix</keyword>
<dbReference type="InterPro" id="IPR006311">
    <property type="entry name" value="TAT_signal"/>
</dbReference>
<proteinExistence type="predicted"/>
<dbReference type="GO" id="GO:0016020">
    <property type="term" value="C:membrane"/>
    <property type="evidence" value="ECO:0007669"/>
    <property type="project" value="UniProtKB-SubCell"/>
</dbReference>
<dbReference type="NCBIfam" id="TIGR03102">
    <property type="entry name" value="halo_cynanin"/>
    <property type="match status" value="1"/>
</dbReference>
<evidence type="ECO:0000256" key="1">
    <source>
        <dbReference type="ARBA" id="ARBA00004370"/>
    </source>
</evidence>
<comment type="subcellular location">
    <subcellularLocation>
        <location evidence="1">Membrane</location>
    </subcellularLocation>
</comment>
<comment type="caution">
    <text evidence="10">The sequence shown here is derived from an EMBL/GenBank/DDBJ whole genome shotgun (WGS) entry which is preliminary data.</text>
</comment>
<feature type="binding site" evidence="7">
    <location>
        <position position="148"/>
    </location>
    <ligand>
        <name>Cu cation</name>
        <dbReference type="ChEBI" id="CHEBI:23378"/>
    </ligand>
</feature>
<keyword evidence="5 7" id="KW-0186">Copper</keyword>
<evidence type="ECO:0000313" key="11">
    <source>
        <dbReference type="Proteomes" id="UP000823588"/>
    </source>
</evidence>
<dbReference type="PROSITE" id="PS51318">
    <property type="entry name" value="TAT"/>
    <property type="match status" value="1"/>
</dbReference>
<evidence type="ECO:0000259" key="9">
    <source>
        <dbReference type="Pfam" id="PF00127"/>
    </source>
</evidence>
<name>A0A8T4GHG7_9EURY</name>
<keyword evidence="8" id="KW-0812">Transmembrane</keyword>
<feature type="domain" description="Blue (type 1) copper" evidence="9">
    <location>
        <begin position="60"/>
        <end position="154"/>
    </location>
</feature>
<accession>A0A8T4GHG7</accession>
<dbReference type="OrthoDB" id="186995at2157"/>
<evidence type="ECO:0000256" key="2">
    <source>
        <dbReference type="ARBA" id="ARBA00022448"/>
    </source>
</evidence>
<dbReference type="PANTHER" id="PTHR34192:SF10">
    <property type="entry name" value="PLASTOCYANIN MAJOR ISOFORM, CHLOROPLASTIC-RELATED"/>
    <property type="match status" value="1"/>
</dbReference>
<dbReference type="GO" id="GO:0009055">
    <property type="term" value="F:electron transfer activity"/>
    <property type="evidence" value="ECO:0007669"/>
    <property type="project" value="InterPro"/>
</dbReference>
<evidence type="ECO:0000256" key="7">
    <source>
        <dbReference type="PIRSR" id="PIRSR602387-1"/>
    </source>
</evidence>
<dbReference type="Proteomes" id="UP000823588">
    <property type="component" value="Unassembled WGS sequence"/>
</dbReference>
<dbReference type="Gene3D" id="2.60.40.420">
    <property type="entry name" value="Cupredoxins - blue copper proteins"/>
    <property type="match status" value="1"/>
</dbReference>